<comment type="pathway">
    <text evidence="8">Pyrimidine metabolism; dTTP biosynthesis.</text>
</comment>
<dbReference type="NCBIfam" id="NF002497">
    <property type="entry name" value="PRK01827.1-3"/>
    <property type="match status" value="1"/>
</dbReference>
<dbReference type="GO" id="GO:0006235">
    <property type="term" value="P:dTTP biosynthetic process"/>
    <property type="evidence" value="ECO:0007669"/>
    <property type="project" value="UniProtKB-UniRule"/>
</dbReference>
<dbReference type="SUPFAM" id="SSF55831">
    <property type="entry name" value="Thymidylate synthase/dCMP hydroxymethylase"/>
    <property type="match status" value="1"/>
</dbReference>
<protein>
    <recommendedName>
        <fullName evidence="2 8">Thymidylate synthase</fullName>
        <shortName evidence="8">TS</shortName>
        <shortName evidence="8">TSase</shortName>
        <ecNumber evidence="2 8">2.1.1.45</ecNumber>
    </recommendedName>
</protein>
<feature type="binding site" description="in other chain" evidence="8">
    <location>
        <position position="177"/>
    </location>
    <ligand>
        <name>dUMP</name>
        <dbReference type="ChEBI" id="CHEBI:246422"/>
        <note>ligand shared between dimeric partners</note>
    </ligand>
</feature>
<keyword evidence="3 8" id="KW-0963">Cytoplasm</keyword>
<evidence type="ECO:0000256" key="4">
    <source>
        <dbReference type="ARBA" id="ARBA00022603"/>
    </source>
</evidence>
<dbReference type="UniPathway" id="UPA00575"/>
<comment type="similarity">
    <text evidence="8">Belongs to the thymidylate synthase family. Bacterial-type ThyA subfamily.</text>
</comment>
<evidence type="ECO:0000256" key="7">
    <source>
        <dbReference type="ARBA" id="ARBA00047344"/>
    </source>
</evidence>
<dbReference type="EC" id="2.1.1.45" evidence="2 8"/>
<feature type="binding site" evidence="8">
    <location>
        <position position="263"/>
    </location>
    <ligand>
        <name>(6R)-5,10-methylene-5,6,7,8-tetrahydrofolate</name>
        <dbReference type="ChEBI" id="CHEBI:15636"/>
    </ligand>
</feature>
<evidence type="ECO:0000256" key="6">
    <source>
        <dbReference type="ARBA" id="ARBA00022727"/>
    </source>
</evidence>
<dbReference type="InterPro" id="IPR020940">
    <property type="entry name" value="Thymidylate_synthase_AS"/>
</dbReference>
<comment type="function">
    <text evidence="8">Catalyzes the reductive methylation of 2'-deoxyuridine-5'-monophosphate (dUMP) to 2'-deoxythymidine-5'-monophosphate (dTMP) while utilizing 5,10-methylenetetrahydrofolate (mTHF) as the methyl donor and reductant in the reaction, yielding dihydrofolate (DHF) as a by-product. This enzymatic reaction provides an intracellular de novo source of dTMP, an essential precursor for DNA biosynthesis.</text>
</comment>
<dbReference type="PANTHER" id="PTHR11548">
    <property type="entry name" value="THYMIDYLATE SYNTHASE 1"/>
    <property type="match status" value="1"/>
</dbReference>
<evidence type="ECO:0000256" key="2">
    <source>
        <dbReference type="ARBA" id="ARBA00011947"/>
    </source>
</evidence>
<dbReference type="EMBL" id="PXYL01000001">
    <property type="protein sequence ID" value="PSJ63713.1"/>
    <property type="molecule type" value="Genomic_DNA"/>
</dbReference>
<dbReference type="NCBIfam" id="TIGR03284">
    <property type="entry name" value="thym_sym"/>
    <property type="match status" value="2"/>
</dbReference>
<dbReference type="GO" id="GO:0005829">
    <property type="term" value="C:cytosol"/>
    <property type="evidence" value="ECO:0007669"/>
    <property type="project" value="TreeGrafter"/>
</dbReference>
<sequence length="264" mass="30231">MRQYLDLLRHVLETGVDRGDRTGTGTRSVFGYQMRFDLADGFPVTTTKKLHLKSIIHELLWFLKGDTNIKYLRDHGVTIWDEWADENGDLGPVYGAQWRSWPAPGGGHIDQIENLLKQIRTNPNSRRLIVSAWNPAEVDEMALPPCHCLFQFYVSEGRLSCQLYQRSADIFLGVPFNIASYALLTMMVAQVTGLKPGDFIHTLGDAHLYSNHFEQAREQLSRTPKTLPTMWINPEVKDLFAFRFEDFRLENYEADSSIRAPIAV</sequence>
<evidence type="ECO:0000256" key="8">
    <source>
        <dbReference type="HAMAP-Rule" id="MF_00008"/>
    </source>
</evidence>
<evidence type="ECO:0000256" key="5">
    <source>
        <dbReference type="ARBA" id="ARBA00022679"/>
    </source>
</evidence>
<name>A0A2P7SMN2_9HYPH</name>
<comment type="subunit">
    <text evidence="1 8">Homodimer.</text>
</comment>
<dbReference type="PANTHER" id="PTHR11548:SF9">
    <property type="entry name" value="THYMIDYLATE SYNTHASE"/>
    <property type="match status" value="1"/>
</dbReference>
<dbReference type="GO" id="GO:0006231">
    <property type="term" value="P:dTMP biosynthetic process"/>
    <property type="evidence" value="ECO:0007669"/>
    <property type="project" value="UniProtKB-UniRule"/>
</dbReference>
<feature type="binding site" description="in other chain" evidence="8">
    <location>
        <position position="21"/>
    </location>
    <ligand>
        <name>dUMP</name>
        <dbReference type="ChEBI" id="CHEBI:246422"/>
        <note>ligand shared between dimeric partners</note>
    </ligand>
</feature>
<feature type="binding site" description="in other chain" evidence="8">
    <location>
        <begin position="207"/>
        <end position="209"/>
    </location>
    <ligand>
        <name>dUMP</name>
        <dbReference type="ChEBI" id="CHEBI:246422"/>
        <note>ligand shared between dimeric partners</note>
    </ligand>
</feature>
<evidence type="ECO:0000313" key="12">
    <source>
        <dbReference type="Proteomes" id="UP000240653"/>
    </source>
</evidence>
<dbReference type="PRINTS" id="PR00108">
    <property type="entry name" value="THYMDSNTHASE"/>
</dbReference>
<keyword evidence="12" id="KW-1185">Reference proteome</keyword>
<evidence type="ECO:0000256" key="1">
    <source>
        <dbReference type="ARBA" id="ARBA00011738"/>
    </source>
</evidence>
<feature type="binding site" evidence="8">
    <location>
        <position position="169"/>
    </location>
    <ligand>
        <name>(6R)-5,10-methylene-5,6,7,8-tetrahydrofolate</name>
        <dbReference type="ChEBI" id="CHEBI:15636"/>
    </ligand>
</feature>
<dbReference type="InterPro" id="IPR036926">
    <property type="entry name" value="Thymidate_synth/dCMP_Mease_sf"/>
</dbReference>
<gene>
    <name evidence="8" type="primary">thyA</name>
    <name evidence="11" type="ORF">C7I85_00840</name>
</gene>
<dbReference type="AlphaFoldDB" id="A0A2P7SMN2"/>
<dbReference type="CDD" id="cd00351">
    <property type="entry name" value="TS_Pyrimidine_HMase"/>
    <property type="match status" value="1"/>
</dbReference>
<dbReference type="GO" id="GO:0004799">
    <property type="term" value="F:thymidylate synthase activity"/>
    <property type="evidence" value="ECO:0007669"/>
    <property type="project" value="UniProtKB-UniRule"/>
</dbReference>
<dbReference type="Gene3D" id="3.30.572.10">
    <property type="entry name" value="Thymidylate synthase/dCMP hydroxymethylase domain"/>
    <property type="match status" value="1"/>
</dbReference>
<dbReference type="RefSeq" id="WP_106722065.1">
    <property type="nucleotide sequence ID" value="NZ_PXYL01000001.1"/>
</dbReference>
<accession>A0A2P7SMN2</accession>
<proteinExistence type="inferred from homology"/>
<evidence type="ECO:0000259" key="10">
    <source>
        <dbReference type="Pfam" id="PF00303"/>
    </source>
</evidence>
<comment type="catalytic activity">
    <reaction evidence="7 8">
        <text>dUMP + (6R)-5,10-methylene-5,6,7,8-tetrahydrofolate = 7,8-dihydrofolate + dTMP</text>
        <dbReference type="Rhea" id="RHEA:12104"/>
        <dbReference type="ChEBI" id="CHEBI:15636"/>
        <dbReference type="ChEBI" id="CHEBI:57451"/>
        <dbReference type="ChEBI" id="CHEBI:63528"/>
        <dbReference type="ChEBI" id="CHEBI:246422"/>
        <dbReference type="EC" id="2.1.1.45"/>
    </reaction>
</comment>
<comment type="caution">
    <text evidence="11">The sequence shown here is derived from an EMBL/GenBank/DDBJ whole genome shotgun (WGS) entry which is preliminary data.</text>
</comment>
<keyword evidence="6 8" id="KW-0545">Nucleotide biosynthesis</keyword>
<dbReference type="InterPro" id="IPR023451">
    <property type="entry name" value="Thymidate_synth/dCMP_Mease_dom"/>
</dbReference>
<evidence type="ECO:0000256" key="3">
    <source>
        <dbReference type="ARBA" id="ARBA00022490"/>
    </source>
</evidence>
<keyword evidence="4 8" id="KW-0489">Methyltransferase</keyword>
<feature type="binding site" evidence="8">
    <location>
        <position position="51"/>
    </location>
    <ligand>
        <name>(6R)-5,10-methylene-5,6,7,8-tetrahydrofolate</name>
        <dbReference type="ChEBI" id="CHEBI:15636"/>
    </ligand>
</feature>
<dbReference type="PROSITE" id="PS00091">
    <property type="entry name" value="THYMIDYLATE_SYNTHASE"/>
    <property type="match status" value="1"/>
</dbReference>
<dbReference type="Proteomes" id="UP000240653">
    <property type="component" value="Unassembled WGS sequence"/>
</dbReference>
<dbReference type="GO" id="GO:0032259">
    <property type="term" value="P:methylation"/>
    <property type="evidence" value="ECO:0007669"/>
    <property type="project" value="UniProtKB-KW"/>
</dbReference>
<dbReference type="NCBIfam" id="NF002499">
    <property type="entry name" value="PRK01827.1-5"/>
    <property type="match status" value="1"/>
</dbReference>
<dbReference type="InterPro" id="IPR045097">
    <property type="entry name" value="Thymidate_synth/dCMP_Mease"/>
</dbReference>
<feature type="binding site" description="in other chain" evidence="8">
    <location>
        <begin position="166"/>
        <end position="169"/>
    </location>
    <ligand>
        <name>dUMP</name>
        <dbReference type="ChEBI" id="CHEBI:246422"/>
        <note>ligand shared between dimeric partners</note>
    </ligand>
</feature>
<evidence type="ECO:0000256" key="9">
    <source>
        <dbReference type="PROSITE-ProRule" id="PRU10016"/>
    </source>
</evidence>
<comment type="subcellular location">
    <subcellularLocation>
        <location evidence="8">Cytoplasm</location>
    </subcellularLocation>
</comment>
<organism evidence="11 12">
    <name type="scientific">Pseudaminobacter soli</name>
    <name type="common">ex Li et al. 2025</name>
    <dbReference type="NCBI Taxonomy" id="1295366"/>
    <lineage>
        <taxon>Bacteria</taxon>
        <taxon>Pseudomonadati</taxon>
        <taxon>Pseudomonadota</taxon>
        <taxon>Alphaproteobacteria</taxon>
        <taxon>Hyphomicrobiales</taxon>
        <taxon>Phyllobacteriaceae</taxon>
        <taxon>Pseudaminobacter</taxon>
    </lineage>
</organism>
<reference evidence="11 12" key="1">
    <citation type="submission" date="2018-03" db="EMBL/GenBank/DDBJ databases">
        <title>The draft genome of Mesorhizobium soli JCM 19897.</title>
        <authorList>
            <person name="Li L."/>
            <person name="Liu L."/>
            <person name="Liang L."/>
            <person name="Wang T."/>
            <person name="Zhang X."/>
        </authorList>
    </citation>
    <scope>NUCLEOTIDE SEQUENCE [LARGE SCALE GENOMIC DNA]</scope>
    <source>
        <strain evidence="11 12">JCM 19897</strain>
    </source>
</reference>
<dbReference type="OrthoDB" id="9774633at2"/>
<feature type="domain" description="Thymidylate synthase/dCMP hydroxymethylase" evidence="10">
    <location>
        <begin position="2"/>
        <end position="264"/>
    </location>
</feature>
<dbReference type="HAMAP" id="MF_00008">
    <property type="entry name" value="Thymidy_synth_bact"/>
    <property type="match status" value="1"/>
</dbReference>
<dbReference type="Pfam" id="PF00303">
    <property type="entry name" value="Thymidylat_synt"/>
    <property type="match status" value="1"/>
</dbReference>
<dbReference type="FunFam" id="3.30.572.10:FF:000001">
    <property type="entry name" value="Thymidylate synthase"/>
    <property type="match status" value="1"/>
</dbReference>
<keyword evidence="5 8" id="KW-0808">Transferase</keyword>
<dbReference type="InterPro" id="IPR000398">
    <property type="entry name" value="Thymidylate_synthase"/>
</dbReference>
<evidence type="ECO:0000313" key="11">
    <source>
        <dbReference type="EMBL" id="PSJ63713.1"/>
    </source>
</evidence>
<feature type="active site" description="Nucleophile" evidence="8">
    <location>
        <position position="146"/>
    </location>
</feature>
<feature type="binding site" evidence="8">
    <location>
        <begin position="126"/>
        <end position="127"/>
    </location>
    <ligand>
        <name>dUMP</name>
        <dbReference type="ChEBI" id="CHEBI:246422"/>
        <note>ligand shared between dimeric partners</note>
    </ligand>
</feature>
<feature type="active site" evidence="9">
    <location>
        <position position="146"/>
    </location>
</feature>